<dbReference type="InterPro" id="IPR035437">
    <property type="entry name" value="SNase_OB-fold_sf"/>
</dbReference>
<dbReference type="InterPro" id="IPR035979">
    <property type="entry name" value="RBD_domain_sf"/>
</dbReference>
<feature type="domain" description="Tudor" evidence="4">
    <location>
        <begin position="183"/>
        <end position="240"/>
    </location>
</feature>
<dbReference type="Pfam" id="PF00076">
    <property type="entry name" value="RRM_1"/>
    <property type="match status" value="1"/>
</dbReference>
<feature type="region of interest" description="Disordered" evidence="2">
    <location>
        <begin position="317"/>
        <end position="392"/>
    </location>
</feature>
<dbReference type="PANTHER" id="PTHR44167:SF30">
    <property type="entry name" value="PHOSPHORYLASE KINASE"/>
    <property type="match status" value="1"/>
</dbReference>
<dbReference type="GO" id="GO:0005524">
    <property type="term" value="F:ATP binding"/>
    <property type="evidence" value="ECO:0007669"/>
    <property type="project" value="InterPro"/>
</dbReference>
<dbReference type="STRING" id="283909.R7TM97"/>
<dbReference type="GO" id="GO:0005634">
    <property type="term" value="C:nucleus"/>
    <property type="evidence" value="ECO:0007669"/>
    <property type="project" value="TreeGrafter"/>
</dbReference>
<keyword evidence="1" id="KW-0175">Coiled coil</keyword>
<dbReference type="PROSITE" id="PS50304">
    <property type="entry name" value="TUDOR"/>
    <property type="match status" value="1"/>
</dbReference>
<dbReference type="CDD" id="cd00180">
    <property type="entry name" value="PKc"/>
    <property type="match status" value="1"/>
</dbReference>
<dbReference type="FunFam" id="2.30.30.140:FF:000018">
    <property type="entry name" value="Serine/threonine-protein kinase 31"/>
    <property type="match status" value="1"/>
</dbReference>
<sequence length="1218" mass="134226">MDGIRHCLGVISKSRNWASFAADELRGHFTSCGVIDDITICAGKGPNMKFGFVKFATENAAIDASRLHGTIRIGKFTPRINYDASKNKVGGRPQSRWEEPHNSKPRDGFNKPDIVPVNRPNAGGFKPKEPSGPIREESLVMSHIESPTMFWAQRSSSAEELKELSDTLNAVCPKAPVLSDQPNMTKIYGCKYSVDDSWYRCKVLRYLNINESEVLYLDFGNQEEVMNSSICELPPALTAKKPIATRHMLYGLRPCLDPKSTAFDQGCHKLQELMEGKILNVKIQANINGDSAVIVDSDGVDVNQEILNHNFAVRRVQIPSQQQQQQQQQQPQSHSSQNHFQLEETPRANSQWNEGKNSASPQSNLPTWGEGSSPHGSKNNSDNGSAAKAEADRLRRELETVKQELSASKGTIRTLKQEQLTILQQLQETSLASKVNGLVVNVSKVRALRTQFPSDGETADGIEHALEAVQESKGVVLEAGNQAACRVFDKCGMYQCAQEAIKACSNQDGLSDLIACRDQCRRMLCSAIEEFLSTTRDLPLEQQSQHLNQVLSNLTSVYSGFLDLPCDDLPLAEAVPLYTAWRSQKKAEHQEVRTKTNTTHNTLAGALAALQKLLCIEDSMQDEAPSTVGALDSLIHDFNVCLAEEIRFTDVRMEADRVGFITMLLKALVTDIKGQLKEIMQLQQLSQKNQELLSNLQPWLEERPCVKSLLVVRKSIKALKSKLRHRLADLQDIEEDNSDEDVDQLDNLRTEVTALRNDLQAAFREEAKALESLADLADRHFPELIIQNPDLNLKDEIRYCGLLKDGWSLDHFDKQPANDGSTAILTSFSGSPVLLKEFLLDESLGVNSQDFLQSAVSYKMCSSPHLVPIDSIFFVKRDRHAFILLPYHKVSLRQTVLAEGQLSSLAVYELLWGVLQGLHALHSNGIVHGALNPANIIVMENGSSLLADFDFSKSLKQRASLCAQTFDGLSFHAPEALSSVDVPGKAADMYCFGLLILWLVYHQDVFPVTSDGMPDLQALRLEEPTGGLIRNLLSASPAQRLTSSNLILSPLFQKKPQTVDTEATTLQLRPPKTPSPPIGSRPPGSILKNGSPATLSPPDSDARSKEEKDCEQSNGDVALGVMNQETAVEAAAKLEIEDTAVEVEIAAVTSDESETAAVSVQEIETAAAEESVVAAAEPADLKLDDFVQNGEESLEEMLEDVANLDEIPPPLEYSTNEE</sequence>
<feature type="region of interest" description="Disordered" evidence="2">
    <location>
        <begin position="84"/>
        <end position="133"/>
    </location>
</feature>
<dbReference type="EMBL" id="AMQN01012147">
    <property type="status" value="NOT_ANNOTATED_CDS"/>
    <property type="molecule type" value="Genomic_DNA"/>
</dbReference>
<evidence type="ECO:0000256" key="2">
    <source>
        <dbReference type="SAM" id="MobiDB-lite"/>
    </source>
</evidence>
<proteinExistence type="predicted"/>
<accession>R7TM97</accession>
<dbReference type="Gene3D" id="1.10.510.10">
    <property type="entry name" value="Transferase(Phosphotransferase) domain 1"/>
    <property type="match status" value="1"/>
</dbReference>
<reference evidence="5 7" key="2">
    <citation type="journal article" date="2013" name="Nature">
        <title>Insights into bilaterian evolution from three spiralian genomes.</title>
        <authorList>
            <person name="Simakov O."/>
            <person name="Marletaz F."/>
            <person name="Cho S.J."/>
            <person name="Edsinger-Gonzales E."/>
            <person name="Havlak P."/>
            <person name="Hellsten U."/>
            <person name="Kuo D.H."/>
            <person name="Larsson T."/>
            <person name="Lv J."/>
            <person name="Arendt D."/>
            <person name="Savage R."/>
            <person name="Osoegawa K."/>
            <person name="de Jong P."/>
            <person name="Grimwood J."/>
            <person name="Chapman J.A."/>
            <person name="Shapiro H."/>
            <person name="Aerts A."/>
            <person name="Otillar R.P."/>
            <person name="Terry A.Y."/>
            <person name="Boore J.L."/>
            <person name="Grigoriev I.V."/>
            <person name="Lindberg D.R."/>
            <person name="Seaver E.C."/>
            <person name="Weisblat D.A."/>
            <person name="Putnam N.H."/>
            <person name="Rokhsar D.S."/>
        </authorList>
    </citation>
    <scope>NUCLEOTIDE SEQUENCE</scope>
    <source>
        <strain evidence="5 7">I ESC-2004</strain>
    </source>
</reference>
<dbReference type="Pfam" id="PF00567">
    <property type="entry name" value="TUDOR"/>
    <property type="match status" value="1"/>
</dbReference>
<feature type="region of interest" description="Disordered" evidence="2">
    <location>
        <begin position="1199"/>
        <end position="1218"/>
    </location>
</feature>
<dbReference type="InterPro" id="IPR002999">
    <property type="entry name" value="Tudor"/>
</dbReference>
<feature type="compositionally biased region" description="Low complexity" evidence="2">
    <location>
        <begin position="317"/>
        <end position="337"/>
    </location>
</feature>
<dbReference type="HOGENOM" id="CLU_268988_0_0_1"/>
<feature type="compositionally biased region" description="Basic and acidic residues" evidence="2">
    <location>
        <begin position="95"/>
        <end position="110"/>
    </location>
</feature>
<dbReference type="GO" id="GO:0004674">
    <property type="term" value="F:protein serine/threonine kinase activity"/>
    <property type="evidence" value="ECO:0007669"/>
    <property type="project" value="TreeGrafter"/>
</dbReference>
<dbReference type="AlphaFoldDB" id="R7TM97"/>
<dbReference type="Gene3D" id="3.30.70.330">
    <property type="match status" value="1"/>
</dbReference>
<feature type="compositionally biased region" description="Polar residues" evidence="2">
    <location>
        <begin position="347"/>
        <end position="366"/>
    </location>
</feature>
<dbReference type="OMA" id="HRAWNQQ"/>
<dbReference type="InterPro" id="IPR012677">
    <property type="entry name" value="Nucleotide-bd_a/b_plait_sf"/>
</dbReference>
<dbReference type="PANTHER" id="PTHR44167">
    <property type="entry name" value="OVARIAN-SPECIFIC SERINE/THREONINE-PROTEIN KINASE LOK-RELATED"/>
    <property type="match status" value="1"/>
</dbReference>
<evidence type="ECO:0000256" key="1">
    <source>
        <dbReference type="SAM" id="Coils"/>
    </source>
</evidence>
<protein>
    <recommendedName>
        <fullName evidence="8">Protein kinase domain-containing protein</fullName>
    </recommendedName>
</protein>
<evidence type="ECO:0000259" key="3">
    <source>
        <dbReference type="PROSITE" id="PS50011"/>
    </source>
</evidence>
<feature type="coiled-coil region" evidence="1">
    <location>
        <begin position="716"/>
        <end position="765"/>
    </location>
</feature>
<dbReference type="SMART" id="SM00220">
    <property type="entry name" value="S_TKc"/>
    <property type="match status" value="1"/>
</dbReference>
<dbReference type="InterPro" id="IPR000719">
    <property type="entry name" value="Prot_kinase_dom"/>
</dbReference>
<dbReference type="SUPFAM" id="SSF54928">
    <property type="entry name" value="RNA-binding domain, RBD"/>
    <property type="match status" value="1"/>
</dbReference>
<dbReference type="GO" id="GO:0003723">
    <property type="term" value="F:RNA binding"/>
    <property type="evidence" value="ECO:0007669"/>
    <property type="project" value="InterPro"/>
</dbReference>
<evidence type="ECO:0000313" key="7">
    <source>
        <dbReference type="Proteomes" id="UP000014760"/>
    </source>
</evidence>
<feature type="domain" description="Protein kinase" evidence="3">
    <location>
        <begin position="797"/>
        <end position="1052"/>
    </location>
</feature>
<dbReference type="OrthoDB" id="10023235at2759"/>
<gene>
    <name evidence="5" type="ORF">CAPTEDRAFT_205311</name>
</gene>
<dbReference type="Pfam" id="PF00069">
    <property type="entry name" value="Pkinase"/>
    <property type="match status" value="1"/>
</dbReference>
<feature type="compositionally biased region" description="Basic and acidic residues" evidence="2">
    <location>
        <begin position="1100"/>
        <end position="1111"/>
    </location>
</feature>
<keyword evidence="7" id="KW-1185">Reference proteome</keyword>
<evidence type="ECO:0000313" key="5">
    <source>
        <dbReference type="EMBL" id="ELT94759.1"/>
    </source>
</evidence>
<evidence type="ECO:0008006" key="8">
    <source>
        <dbReference type="Google" id="ProtNLM"/>
    </source>
</evidence>
<dbReference type="SUPFAM" id="SSF63748">
    <property type="entry name" value="Tudor/PWWP/MBT"/>
    <property type="match status" value="1"/>
</dbReference>
<dbReference type="InterPro" id="IPR047383">
    <property type="entry name" value="Tudor_TDRD8"/>
</dbReference>
<dbReference type="EnsemblMetazoa" id="CapteT205311">
    <property type="protein sequence ID" value="CapteP205311"/>
    <property type="gene ID" value="CapteG205311"/>
</dbReference>
<dbReference type="CDD" id="cd20430">
    <property type="entry name" value="Tudor_TDRD8"/>
    <property type="match status" value="1"/>
</dbReference>
<dbReference type="Gene3D" id="2.30.30.140">
    <property type="match status" value="1"/>
</dbReference>
<feature type="region of interest" description="Disordered" evidence="2">
    <location>
        <begin position="1059"/>
        <end position="1115"/>
    </location>
</feature>
<dbReference type="SUPFAM" id="SSF56112">
    <property type="entry name" value="Protein kinase-like (PK-like)"/>
    <property type="match status" value="1"/>
</dbReference>
<dbReference type="SMART" id="SM00333">
    <property type="entry name" value="TUDOR"/>
    <property type="match status" value="1"/>
</dbReference>
<dbReference type="Proteomes" id="UP000014760">
    <property type="component" value="Unassembled WGS sequence"/>
</dbReference>
<dbReference type="EMBL" id="KB309327">
    <property type="protein sequence ID" value="ELT94759.1"/>
    <property type="molecule type" value="Genomic_DNA"/>
</dbReference>
<feature type="compositionally biased region" description="Polar residues" evidence="2">
    <location>
        <begin position="374"/>
        <end position="384"/>
    </location>
</feature>
<organism evidence="5">
    <name type="scientific">Capitella teleta</name>
    <name type="common">Polychaete worm</name>
    <dbReference type="NCBI Taxonomy" id="283909"/>
    <lineage>
        <taxon>Eukaryota</taxon>
        <taxon>Metazoa</taxon>
        <taxon>Spiralia</taxon>
        <taxon>Lophotrochozoa</taxon>
        <taxon>Annelida</taxon>
        <taxon>Polychaeta</taxon>
        <taxon>Sedentaria</taxon>
        <taxon>Scolecida</taxon>
        <taxon>Capitellidae</taxon>
        <taxon>Capitella</taxon>
    </lineage>
</organism>
<dbReference type="Gene3D" id="2.40.50.90">
    <property type="match status" value="1"/>
</dbReference>
<evidence type="ECO:0000259" key="4">
    <source>
        <dbReference type="PROSITE" id="PS50304"/>
    </source>
</evidence>
<dbReference type="InterPro" id="IPR000504">
    <property type="entry name" value="RRM_dom"/>
</dbReference>
<feature type="compositionally biased region" description="Pro residues" evidence="2">
    <location>
        <begin position="1071"/>
        <end position="1080"/>
    </location>
</feature>
<name>R7TM97_CAPTE</name>
<reference evidence="6" key="3">
    <citation type="submission" date="2015-06" db="UniProtKB">
        <authorList>
            <consortium name="EnsemblMetazoa"/>
        </authorList>
    </citation>
    <scope>IDENTIFICATION</scope>
</reference>
<reference evidence="7" key="1">
    <citation type="submission" date="2012-12" db="EMBL/GenBank/DDBJ databases">
        <authorList>
            <person name="Hellsten U."/>
            <person name="Grimwood J."/>
            <person name="Chapman J.A."/>
            <person name="Shapiro H."/>
            <person name="Aerts A."/>
            <person name="Otillar R.P."/>
            <person name="Terry A.Y."/>
            <person name="Boore J.L."/>
            <person name="Simakov O."/>
            <person name="Marletaz F."/>
            <person name="Cho S.-J."/>
            <person name="Edsinger-Gonzales E."/>
            <person name="Havlak P."/>
            <person name="Kuo D.-H."/>
            <person name="Larsson T."/>
            <person name="Lv J."/>
            <person name="Arendt D."/>
            <person name="Savage R."/>
            <person name="Osoegawa K."/>
            <person name="de Jong P."/>
            <person name="Lindberg D.R."/>
            <person name="Seaver E.C."/>
            <person name="Weisblat D.A."/>
            <person name="Putnam N.H."/>
            <person name="Grigoriev I.V."/>
            <person name="Rokhsar D.S."/>
        </authorList>
    </citation>
    <scope>NUCLEOTIDE SEQUENCE</scope>
    <source>
        <strain evidence="7">I ESC-2004</strain>
    </source>
</reference>
<dbReference type="GO" id="GO:0044773">
    <property type="term" value="P:mitotic DNA damage checkpoint signaling"/>
    <property type="evidence" value="ECO:0007669"/>
    <property type="project" value="TreeGrafter"/>
</dbReference>
<evidence type="ECO:0000313" key="6">
    <source>
        <dbReference type="EnsemblMetazoa" id="CapteP205311"/>
    </source>
</evidence>
<dbReference type="PROSITE" id="PS50011">
    <property type="entry name" value="PROTEIN_KINASE_DOM"/>
    <property type="match status" value="1"/>
</dbReference>
<dbReference type="InterPro" id="IPR011009">
    <property type="entry name" value="Kinase-like_dom_sf"/>
</dbReference>